<dbReference type="PANTHER" id="PTHR48082">
    <property type="entry name" value="ATP SYNTHASE SUBUNIT ALPHA, MITOCHONDRIAL"/>
    <property type="match status" value="1"/>
</dbReference>
<dbReference type="GO" id="GO:0005524">
    <property type="term" value="F:ATP binding"/>
    <property type="evidence" value="ECO:0007669"/>
    <property type="project" value="TreeGrafter"/>
</dbReference>
<accession>A0A090RKP0</accession>
<dbReference type="SUPFAM" id="SSF52540">
    <property type="entry name" value="P-loop containing nucleoside triphosphate hydrolases"/>
    <property type="match status" value="1"/>
</dbReference>
<dbReference type="STRING" id="754436.JCM19237_6809"/>
<gene>
    <name evidence="1" type="ORF">JCM19237_6809</name>
</gene>
<protein>
    <submittedName>
        <fullName evidence="1">ATP synthase alpha chain</fullName>
        <ecNumber evidence="1">3.6.3.14</ecNumber>
    </submittedName>
</protein>
<dbReference type="eggNOG" id="COG0056">
    <property type="taxonomic scope" value="Bacteria"/>
</dbReference>
<dbReference type="PANTHER" id="PTHR48082:SF2">
    <property type="entry name" value="ATP SYNTHASE SUBUNIT ALPHA, MITOCHONDRIAL"/>
    <property type="match status" value="1"/>
</dbReference>
<dbReference type="GO" id="GO:0045259">
    <property type="term" value="C:proton-transporting ATP synthase complex"/>
    <property type="evidence" value="ECO:0007669"/>
    <property type="project" value="InterPro"/>
</dbReference>
<dbReference type="EMBL" id="BBMN01000021">
    <property type="protein sequence ID" value="GAL08037.1"/>
    <property type="molecule type" value="Genomic_DNA"/>
</dbReference>
<dbReference type="AlphaFoldDB" id="A0A090RKP0"/>
<dbReference type="EC" id="3.6.3.14" evidence="1"/>
<dbReference type="Gene3D" id="3.40.50.12240">
    <property type="match status" value="1"/>
</dbReference>
<dbReference type="Proteomes" id="UP000029227">
    <property type="component" value="Unassembled WGS sequence"/>
</dbReference>
<dbReference type="GO" id="GO:0046933">
    <property type="term" value="F:proton-transporting ATP synthase activity, rotational mechanism"/>
    <property type="evidence" value="ECO:0007669"/>
    <property type="project" value="InterPro"/>
</dbReference>
<organism evidence="1 2">
    <name type="scientific">Photobacterium aphoticum</name>
    <dbReference type="NCBI Taxonomy" id="754436"/>
    <lineage>
        <taxon>Bacteria</taxon>
        <taxon>Pseudomonadati</taxon>
        <taxon>Pseudomonadota</taxon>
        <taxon>Gammaproteobacteria</taxon>
        <taxon>Vibrionales</taxon>
        <taxon>Vibrionaceae</taxon>
        <taxon>Photobacterium</taxon>
    </lineage>
</organism>
<dbReference type="GO" id="GO:0016787">
    <property type="term" value="F:hydrolase activity"/>
    <property type="evidence" value="ECO:0007669"/>
    <property type="project" value="UniProtKB-KW"/>
</dbReference>
<dbReference type="InterPro" id="IPR027417">
    <property type="entry name" value="P-loop_NTPase"/>
</dbReference>
<evidence type="ECO:0000313" key="2">
    <source>
        <dbReference type="Proteomes" id="UP000029227"/>
    </source>
</evidence>
<reference evidence="1 2" key="1">
    <citation type="journal article" date="2014" name="Genome Announc.">
        <title>Draft Genome Sequences of Two Vibrionaceae Species, Vibrio ponticus C121 and Photobacterium aphoticum C119, Isolated as Coral Reef Microbiota.</title>
        <authorList>
            <person name="Al-saari N."/>
            <person name="Meirelles P.M."/>
            <person name="Mino S."/>
            <person name="Suda W."/>
            <person name="Oshima K."/>
            <person name="Hattori M."/>
            <person name="Ohkuma M."/>
            <person name="Thompson F.L."/>
            <person name="Gomez-Gil B."/>
            <person name="Sawabe T."/>
            <person name="Sawabe T."/>
        </authorList>
    </citation>
    <scope>NUCLEOTIDE SEQUENCE [LARGE SCALE GENOMIC DNA]</scope>
    <source>
        <strain evidence="1 2">JCM 19237</strain>
    </source>
</reference>
<proteinExistence type="predicted"/>
<keyword evidence="1" id="KW-0378">Hydrolase</keyword>
<evidence type="ECO:0000313" key="1">
    <source>
        <dbReference type="EMBL" id="GAL08037.1"/>
    </source>
</evidence>
<dbReference type="InterPro" id="IPR005294">
    <property type="entry name" value="ATP_synth_F1_asu"/>
</dbReference>
<sequence>MKVTGTGRILEVPVGKALLGRVVNTLGEPIDGKGPIELRHSRL</sequence>
<name>A0A090RKP0_9GAMM</name>
<comment type="caution">
    <text evidence="1">The sequence shown here is derived from an EMBL/GenBank/DDBJ whole genome shotgun (WGS) entry which is preliminary data.</text>
</comment>
<dbReference type="GO" id="GO:0043531">
    <property type="term" value="F:ADP binding"/>
    <property type="evidence" value="ECO:0007669"/>
    <property type="project" value="TreeGrafter"/>
</dbReference>